<dbReference type="InterPro" id="IPR045010">
    <property type="entry name" value="MDR_fam"/>
</dbReference>
<sequence length="338" mass="37106">MNKFKNPTVILHSHPNGKASIDNFRLEDRPVGELKEGEFLVENNFLSMDPYTRPRLNEYTAYVDPIKLGEAIQGETVGTVIESRNPNYKVGDYVATFSGWQKYYISSDADFLTKHLPETRLSISLFLTVAGTPGLAAYFGLRKIGKPKKGETLVVSAASGAVGAVAGQLGKMAGCHVVGIAGTQEKCRYVVDVLGFDACINYKEDDLAESIEKLCPNGVDIYFENVGGRVSSIVARYLNEGSRVPICGSASLYDKDKDVDSATLSRFFSSLPSSPENRFFLVTEWMNESPEAVLWLVDAVEKGVIQFRETITEGIENAPTAFINMLQGKHLGKPLVRV</sequence>
<evidence type="ECO:0000313" key="3">
    <source>
        <dbReference type="EMBL" id="SBS34841.1"/>
    </source>
</evidence>
<dbReference type="STRING" id="1792290.MSP8886_03184"/>
<feature type="domain" description="Enoyl reductase (ER)" evidence="2">
    <location>
        <begin position="19"/>
        <end position="336"/>
    </location>
</feature>
<dbReference type="InterPro" id="IPR036291">
    <property type="entry name" value="NAD(P)-bd_dom_sf"/>
</dbReference>
<keyword evidence="4" id="KW-1185">Reference proteome</keyword>
<organism evidence="3 4">
    <name type="scientific">Marinomonas spartinae</name>
    <dbReference type="NCBI Taxonomy" id="1792290"/>
    <lineage>
        <taxon>Bacteria</taxon>
        <taxon>Pseudomonadati</taxon>
        <taxon>Pseudomonadota</taxon>
        <taxon>Gammaproteobacteria</taxon>
        <taxon>Oceanospirillales</taxon>
        <taxon>Oceanospirillaceae</taxon>
        <taxon>Marinomonas</taxon>
    </lineage>
</organism>
<dbReference type="PANTHER" id="PTHR43205:SF7">
    <property type="entry name" value="PROSTAGLANDIN REDUCTASE 1"/>
    <property type="match status" value="1"/>
</dbReference>
<dbReference type="PANTHER" id="PTHR43205">
    <property type="entry name" value="PROSTAGLANDIN REDUCTASE"/>
    <property type="match status" value="1"/>
</dbReference>
<dbReference type="SMART" id="SM00829">
    <property type="entry name" value="PKS_ER"/>
    <property type="match status" value="1"/>
</dbReference>
<dbReference type="EC" id="1.3.1.-" evidence="3"/>
<dbReference type="RefSeq" id="WP_067018166.1">
    <property type="nucleotide sequence ID" value="NZ_FLOB01000008.1"/>
</dbReference>
<dbReference type="Gene3D" id="3.40.50.720">
    <property type="entry name" value="NAD(P)-binding Rossmann-like Domain"/>
    <property type="match status" value="1"/>
</dbReference>
<reference evidence="3 4" key="1">
    <citation type="submission" date="2016-06" db="EMBL/GenBank/DDBJ databases">
        <authorList>
            <person name="Kjaerup R.B."/>
            <person name="Dalgaard T.S."/>
            <person name="Juul-Madsen H.R."/>
        </authorList>
    </citation>
    <scope>NUCLEOTIDE SEQUENCE [LARGE SCALE GENOMIC DNA]</scope>
    <source>
        <strain evidence="3 4">CECT 8886</strain>
    </source>
</reference>
<dbReference type="InterPro" id="IPR041694">
    <property type="entry name" value="ADH_N_2"/>
</dbReference>
<dbReference type="SUPFAM" id="SSF50129">
    <property type="entry name" value="GroES-like"/>
    <property type="match status" value="1"/>
</dbReference>
<dbReference type="InterPro" id="IPR013149">
    <property type="entry name" value="ADH-like_C"/>
</dbReference>
<accession>A0A1A8TP82</accession>
<dbReference type="FunFam" id="3.40.50.720:FF:000121">
    <property type="entry name" value="Prostaglandin reductase 2"/>
    <property type="match status" value="1"/>
</dbReference>
<evidence type="ECO:0000259" key="2">
    <source>
        <dbReference type="SMART" id="SM00829"/>
    </source>
</evidence>
<protein>
    <submittedName>
        <fullName evidence="3">NADPH-dependent curcumin reductase</fullName>
        <ecNumber evidence="3">1.3.1.-</ecNumber>
    </submittedName>
</protein>
<proteinExistence type="predicted"/>
<dbReference type="InterPro" id="IPR011032">
    <property type="entry name" value="GroES-like_sf"/>
</dbReference>
<dbReference type="Gene3D" id="3.90.180.10">
    <property type="entry name" value="Medium-chain alcohol dehydrogenases, catalytic domain"/>
    <property type="match status" value="1"/>
</dbReference>
<evidence type="ECO:0000256" key="1">
    <source>
        <dbReference type="ARBA" id="ARBA00023002"/>
    </source>
</evidence>
<dbReference type="OrthoDB" id="9805663at2"/>
<dbReference type="InterPro" id="IPR020843">
    <property type="entry name" value="ER"/>
</dbReference>
<dbReference type="GO" id="GO:0016628">
    <property type="term" value="F:oxidoreductase activity, acting on the CH-CH group of donors, NAD or NADP as acceptor"/>
    <property type="evidence" value="ECO:0007669"/>
    <property type="project" value="InterPro"/>
</dbReference>
<evidence type="ECO:0000313" key="4">
    <source>
        <dbReference type="Proteomes" id="UP000092544"/>
    </source>
</evidence>
<dbReference type="Pfam" id="PF16884">
    <property type="entry name" value="ADH_N_2"/>
    <property type="match status" value="1"/>
</dbReference>
<keyword evidence="1 3" id="KW-0560">Oxidoreductase</keyword>
<dbReference type="SUPFAM" id="SSF51735">
    <property type="entry name" value="NAD(P)-binding Rossmann-fold domains"/>
    <property type="match status" value="1"/>
</dbReference>
<dbReference type="EMBL" id="FLOB01000008">
    <property type="protein sequence ID" value="SBS34841.1"/>
    <property type="molecule type" value="Genomic_DNA"/>
</dbReference>
<dbReference type="CDD" id="cd05288">
    <property type="entry name" value="PGDH"/>
    <property type="match status" value="1"/>
</dbReference>
<dbReference type="Proteomes" id="UP000092544">
    <property type="component" value="Unassembled WGS sequence"/>
</dbReference>
<dbReference type="AlphaFoldDB" id="A0A1A8TP82"/>
<dbReference type="Pfam" id="PF00107">
    <property type="entry name" value="ADH_zinc_N"/>
    <property type="match status" value="1"/>
</dbReference>
<name>A0A1A8TP82_9GAMM</name>
<gene>
    <name evidence="3" type="primary">curA_2</name>
    <name evidence="3" type="ORF">MSP8886_03184</name>
</gene>